<comment type="caution">
    <text evidence="1">The sequence shown here is derived from an EMBL/GenBank/DDBJ whole genome shotgun (WGS) entry which is preliminary data.</text>
</comment>
<name>A0ABV0SPE3_9TELE</name>
<sequence length="106" mass="12115">MSMQSILYYWLTALTGRISEVFMHHFNVDSEIVRDHFGGGAGTHVERAGLESESQISEESVERRTLLQMQILHWSGISNAQISFRGIRSVTERRECFSAKMVPNLQ</sequence>
<protein>
    <submittedName>
        <fullName evidence="1">Uncharacterized protein</fullName>
    </submittedName>
</protein>
<organism evidence="1 2">
    <name type="scientific">Ilyodon furcidens</name>
    <name type="common">goldbreast splitfin</name>
    <dbReference type="NCBI Taxonomy" id="33524"/>
    <lineage>
        <taxon>Eukaryota</taxon>
        <taxon>Metazoa</taxon>
        <taxon>Chordata</taxon>
        <taxon>Craniata</taxon>
        <taxon>Vertebrata</taxon>
        <taxon>Euteleostomi</taxon>
        <taxon>Actinopterygii</taxon>
        <taxon>Neopterygii</taxon>
        <taxon>Teleostei</taxon>
        <taxon>Neoteleostei</taxon>
        <taxon>Acanthomorphata</taxon>
        <taxon>Ovalentaria</taxon>
        <taxon>Atherinomorphae</taxon>
        <taxon>Cyprinodontiformes</taxon>
        <taxon>Goodeidae</taxon>
        <taxon>Ilyodon</taxon>
    </lineage>
</organism>
<accession>A0ABV0SPE3</accession>
<gene>
    <name evidence="1" type="ORF">ILYODFUR_026539</name>
</gene>
<proteinExistence type="predicted"/>
<evidence type="ECO:0000313" key="2">
    <source>
        <dbReference type="Proteomes" id="UP001482620"/>
    </source>
</evidence>
<reference evidence="1 2" key="1">
    <citation type="submission" date="2021-06" db="EMBL/GenBank/DDBJ databases">
        <authorList>
            <person name="Palmer J.M."/>
        </authorList>
    </citation>
    <scope>NUCLEOTIDE SEQUENCE [LARGE SCALE GENOMIC DNA]</scope>
    <source>
        <strain evidence="2">if_2019</strain>
        <tissue evidence="1">Muscle</tissue>
    </source>
</reference>
<dbReference type="EMBL" id="JAHRIQ010003372">
    <property type="protein sequence ID" value="MEQ2222445.1"/>
    <property type="molecule type" value="Genomic_DNA"/>
</dbReference>
<keyword evidence="2" id="KW-1185">Reference proteome</keyword>
<evidence type="ECO:0000313" key="1">
    <source>
        <dbReference type="EMBL" id="MEQ2222445.1"/>
    </source>
</evidence>
<dbReference type="Proteomes" id="UP001482620">
    <property type="component" value="Unassembled WGS sequence"/>
</dbReference>